<protein>
    <recommendedName>
        <fullName evidence="5">Nephrocystin 3-like N-terminal domain-containing protein</fullName>
    </recommendedName>
</protein>
<dbReference type="Proteomes" id="UP000736672">
    <property type="component" value="Unassembled WGS sequence"/>
</dbReference>
<dbReference type="PROSITE" id="PS50297">
    <property type="entry name" value="ANK_REP_REGION"/>
    <property type="match status" value="3"/>
</dbReference>
<evidence type="ECO:0000313" key="7">
    <source>
        <dbReference type="Proteomes" id="UP000736672"/>
    </source>
</evidence>
<gene>
    <name evidence="6" type="ORF">B0J15DRAFT_575487</name>
</gene>
<name>A0A9P9G1Z7_FUSSL</name>
<dbReference type="SMART" id="SM00248">
    <property type="entry name" value="ANK"/>
    <property type="match status" value="6"/>
</dbReference>
<accession>A0A9P9G1Z7</accession>
<evidence type="ECO:0000256" key="1">
    <source>
        <dbReference type="ARBA" id="ARBA00022737"/>
    </source>
</evidence>
<evidence type="ECO:0000313" key="6">
    <source>
        <dbReference type="EMBL" id="KAH7230723.1"/>
    </source>
</evidence>
<feature type="repeat" description="ANK" evidence="3">
    <location>
        <begin position="795"/>
        <end position="827"/>
    </location>
</feature>
<feature type="domain" description="Nephrocystin 3-like N-terminal" evidence="5">
    <location>
        <begin position="94"/>
        <end position="253"/>
    </location>
</feature>
<dbReference type="Gene3D" id="1.25.40.20">
    <property type="entry name" value="Ankyrin repeat-containing domain"/>
    <property type="match status" value="3"/>
</dbReference>
<dbReference type="InterPro" id="IPR056884">
    <property type="entry name" value="NPHP3-like_N"/>
</dbReference>
<evidence type="ECO:0000256" key="4">
    <source>
        <dbReference type="SAM" id="MobiDB-lite"/>
    </source>
</evidence>
<feature type="repeat" description="ANK" evidence="3">
    <location>
        <begin position="696"/>
        <end position="728"/>
    </location>
</feature>
<feature type="region of interest" description="Disordered" evidence="4">
    <location>
        <begin position="80"/>
        <end position="99"/>
    </location>
</feature>
<feature type="repeat" description="ANK" evidence="3">
    <location>
        <begin position="762"/>
        <end position="794"/>
    </location>
</feature>
<dbReference type="AlphaFoldDB" id="A0A9P9G1Z7"/>
<dbReference type="SUPFAM" id="SSF52540">
    <property type="entry name" value="P-loop containing nucleoside triphosphate hydrolases"/>
    <property type="match status" value="1"/>
</dbReference>
<keyword evidence="1" id="KW-0677">Repeat</keyword>
<dbReference type="SUPFAM" id="SSF48403">
    <property type="entry name" value="Ankyrin repeat"/>
    <property type="match status" value="1"/>
</dbReference>
<feature type="compositionally biased region" description="Polar residues" evidence="4">
    <location>
        <begin position="573"/>
        <end position="588"/>
    </location>
</feature>
<dbReference type="Pfam" id="PF12796">
    <property type="entry name" value="Ank_2"/>
    <property type="match status" value="2"/>
</dbReference>
<feature type="repeat" description="ANK" evidence="3">
    <location>
        <begin position="729"/>
        <end position="761"/>
    </location>
</feature>
<dbReference type="Pfam" id="PF24883">
    <property type="entry name" value="NPHP3_N"/>
    <property type="match status" value="1"/>
</dbReference>
<organism evidence="6 7">
    <name type="scientific">Fusarium solani</name>
    <name type="common">Filamentous fungus</name>
    <dbReference type="NCBI Taxonomy" id="169388"/>
    <lineage>
        <taxon>Eukaryota</taxon>
        <taxon>Fungi</taxon>
        <taxon>Dikarya</taxon>
        <taxon>Ascomycota</taxon>
        <taxon>Pezizomycotina</taxon>
        <taxon>Sordariomycetes</taxon>
        <taxon>Hypocreomycetidae</taxon>
        <taxon>Hypocreales</taxon>
        <taxon>Nectriaceae</taxon>
        <taxon>Fusarium</taxon>
        <taxon>Fusarium solani species complex</taxon>
    </lineage>
</organism>
<evidence type="ECO:0000259" key="5">
    <source>
        <dbReference type="Pfam" id="PF24883"/>
    </source>
</evidence>
<dbReference type="InterPro" id="IPR002110">
    <property type="entry name" value="Ankyrin_rpt"/>
</dbReference>
<dbReference type="EMBL" id="JAGTJS010000036">
    <property type="protein sequence ID" value="KAH7230723.1"/>
    <property type="molecule type" value="Genomic_DNA"/>
</dbReference>
<evidence type="ECO:0000256" key="2">
    <source>
        <dbReference type="ARBA" id="ARBA00023043"/>
    </source>
</evidence>
<dbReference type="PANTHER" id="PTHR24171">
    <property type="entry name" value="ANKYRIN REPEAT DOMAIN-CONTAINING PROTEIN 39-RELATED"/>
    <property type="match status" value="1"/>
</dbReference>
<dbReference type="PROSITE" id="PS50088">
    <property type="entry name" value="ANK_REPEAT"/>
    <property type="match status" value="4"/>
</dbReference>
<keyword evidence="7" id="KW-1185">Reference proteome</keyword>
<keyword evidence="2 3" id="KW-0040">ANK repeat</keyword>
<evidence type="ECO:0000256" key="3">
    <source>
        <dbReference type="PROSITE-ProRule" id="PRU00023"/>
    </source>
</evidence>
<comment type="caution">
    <text evidence="6">The sequence shown here is derived from an EMBL/GenBank/DDBJ whole genome shotgun (WGS) entry which is preliminary data.</text>
</comment>
<dbReference type="Gene3D" id="3.40.50.300">
    <property type="entry name" value="P-loop containing nucleotide triphosphate hydrolases"/>
    <property type="match status" value="1"/>
</dbReference>
<dbReference type="InterPro" id="IPR027417">
    <property type="entry name" value="P-loop_NTPase"/>
</dbReference>
<feature type="region of interest" description="Disordered" evidence="4">
    <location>
        <begin position="560"/>
        <end position="600"/>
    </location>
</feature>
<proteinExistence type="predicted"/>
<dbReference type="InterPro" id="IPR036770">
    <property type="entry name" value="Ankyrin_rpt-contain_sf"/>
</dbReference>
<dbReference type="OrthoDB" id="448455at2759"/>
<dbReference type="Pfam" id="PF13637">
    <property type="entry name" value="Ank_4"/>
    <property type="match status" value="1"/>
</dbReference>
<sequence>METHPLDLPMAGPPPTQVQSLEGNLSLNDVRNVSGVVSGSVNNSNVIEYNGSSSQDSLEGRSKILQWLCPHEISSTLTTPAEGQASQDAHENAGKSFTNSPEFQEWLAGKERRPWGTGPPGAGKTFLVSRVQNDLKHRHMFQGSASKAGIAVLYLHHNERYSPRDLFACILRQFVEATRQVHPNVEKLWSDKAESPGLSVEELTKLIRELAEDDIKLYLIVDAWDECGLQTRGKFLRELLSFGGHISIFITSRFSSSNENPHSEFFHVNISANERDIRDYVSHCIENSSRLKHFTHLDRRLEHEIKNRLIEESGSNKLGRILSGNCNRRPYLDHPCLRVKELQHALAVSLENPRFNPAREPRVDDIVAFSCGMVVLEVSSKTFRLVHNTARKFMTDLSETDSRFKDPHGKISLVSSTYLCTPQLEQPDDLLQQISPATDLWDDPSQYNEQDAYDIQRQRYADSWPPGEKQQQGGFSFRTKSYLFPLASYAAIHFSHHLREMQDLESNFPRDALKYTHTILSKRPKRNFYGRLLSAANCYPPHTFEDPYFYSHWSLDGLRTRSRSKPEPRASRSLESSSTNVVTFTQPVPESPVEELTSSPKPLARTYSEAVLPFKRLQEREYLKLVVAALQGDCARINSLVADGKVILKRQHDHHNSKTHVLIVNLALFLAIERDKTEVVEMLIKGGVPVESRDFDGRTPLHRAAVKRNAALVKFLIEHEAKVDVKDFKEETPWVLADREGYYEVWRLLVKFGADLNSQGRDGVSLLYEAAAGGHVGVVRYLLQQGVDPSIIIDYGWSPLHWAAANGHMNCVMLLLEANADVNPVSDTQLSPLDLAIERDMKDVVDILQAHGAKTGNELFALSWESEQNPFDI</sequence>
<reference evidence="6" key="1">
    <citation type="journal article" date="2021" name="Nat. Commun.">
        <title>Genetic determinants of endophytism in the Arabidopsis root mycobiome.</title>
        <authorList>
            <person name="Mesny F."/>
            <person name="Miyauchi S."/>
            <person name="Thiergart T."/>
            <person name="Pickel B."/>
            <person name="Atanasova L."/>
            <person name="Karlsson M."/>
            <person name="Huettel B."/>
            <person name="Barry K.W."/>
            <person name="Haridas S."/>
            <person name="Chen C."/>
            <person name="Bauer D."/>
            <person name="Andreopoulos W."/>
            <person name="Pangilinan J."/>
            <person name="LaButti K."/>
            <person name="Riley R."/>
            <person name="Lipzen A."/>
            <person name="Clum A."/>
            <person name="Drula E."/>
            <person name="Henrissat B."/>
            <person name="Kohler A."/>
            <person name="Grigoriev I.V."/>
            <person name="Martin F.M."/>
            <person name="Hacquard S."/>
        </authorList>
    </citation>
    <scope>NUCLEOTIDE SEQUENCE</scope>
    <source>
        <strain evidence="6">FSSC 5 MPI-SDFR-AT-0091</strain>
    </source>
</reference>